<dbReference type="InterPro" id="IPR023393">
    <property type="entry name" value="START-like_dom_sf"/>
</dbReference>
<dbReference type="Gene3D" id="3.30.530.20">
    <property type="match status" value="1"/>
</dbReference>
<dbReference type="Pfam" id="PF10604">
    <property type="entry name" value="Polyketide_cyc2"/>
    <property type="match status" value="1"/>
</dbReference>
<dbReference type="InterPro" id="IPR019587">
    <property type="entry name" value="Polyketide_cyclase/dehydratase"/>
</dbReference>
<keyword evidence="1" id="KW-0472">Membrane</keyword>
<accession>A0A3E1Y5W4</accession>
<gene>
    <name evidence="2" type="ORF">DVR12_20510</name>
</gene>
<feature type="transmembrane region" description="Helical" evidence="1">
    <location>
        <begin position="58"/>
        <end position="79"/>
    </location>
</feature>
<protein>
    <submittedName>
        <fullName evidence="2">Polyketide cyclase/dehydrase</fullName>
    </submittedName>
</protein>
<dbReference type="AlphaFoldDB" id="A0A3E1Y5W4"/>
<keyword evidence="1" id="KW-0812">Transmembrane</keyword>
<keyword evidence="1" id="KW-1133">Transmembrane helix</keyword>
<proteinExistence type="predicted"/>
<organism evidence="2 3">
    <name type="scientific">Chitinophaga silvatica</name>
    <dbReference type="NCBI Taxonomy" id="2282649"/>
    <lineage>
        <taxon>Bacteria</taxon>
        <taxon>Pseudomonadati</taxon>
        <taxon>Bacteroidota</taxon>
        <taxon>Chitinophagia</taxon>
        <taxon>Chitinophagales</taxon>
        <taxon>Chitinophagaceae</taxon>
        <taxon>Chitinophaga</taxon>
    </lineage>
</organism>
<evidence type="ECO:0000256" key="1">
    <source>
        <dbReference type="SAM" id="Phobius"/>
    </source>
</evidence>
<evidence type="ECO:0000313" key="2">
    <source>
        <dbReference type="EMBL" id="RFS20102.1"/>
    </source>
</evidence>
<dbReference type="SUPFAM" id="SSF55961">
    <property type="entry name" value="Bet v1-like"/>
    <property type="match status" value="1"/>
</dbReference>
<dbReference type="EMBL" id="QPMM01000011">
    <property type="protein sequence ID" value="RFS20102.1"/>
    <property type="molecule type" value="Genomic_DNA"/>
</dbReference>
<evidence type="ECO:0000313" key="3">
    <source>
        <dbReference type="Proteomes" id="UP000260644"/>
    </source>
</evidence>
<name>A0A3E1Y5W4_9BACT</name>
<comment type="caution">
    <text evidence="2">The sequence shown here is derived from an EMBL/GenBank/DDBJ whole genome shotgun (WGS) entry which is preliminary data.</text>
</comment>
<dbReference type="Proteomes" id="UP000260644">
    <property type="component" value="Unassembled WGS sequence"/>
</dbReference>
<reference evidence="2 3" key="1">
    <citation type="submission" date="2018-07" db="EMBL/GenBank/DDBJ databases">
        <title>Chitinophaga K2CV101002-2 sp. nov., isolated from a monsoon evergreen broad-leaved forest soil.</title>
        <authorList>
            <person name="Lv Y."/>
        </authorList>
    </citation>
    <scope>NUCLEOTIDE SEQUENCE [LARGE SCALE GENOMIC DNA]</scope>
    <source>
        <strain evidence="2 3">GDMCC 1.1288</strain>
    </source>
</reference>
<keyword evidence="3" id="KW-1185">Reference proteome</keyword>
<sequence>MLVVRQSCNCYTLPSFPFSEDNYYNQIYPSFSYNLAFKVCSTFVISIQNQTNKNMKKILYVIFTIVLLLFTIIGLLELLSNYTASETTNKKAPVQTVQKIIINATPEKVYRIMSDVNNWATWHTDIQQPVLQGIFQKANSFNWKTNGLTIHSTIHTATPFSKIGWSGKAFGAFAIHNWTFTPCQGGTEVTVEESMEGWLVSLASRKFQGGLENSLQLWLHNLKSEAEK</sequence>